<dbReference type="GO" id="GO:0006351">
    <property type="term" value="P:DNA-templated transcription"/>
    <property type="evidence" value="ECO:0007669"/>
    <property type="project" value="TreeGrafter"/>
</dbReference>
<dbReference type="SUPFAM" id="SSF53850">
    <property type="entry name" value="Periplasmic binding protein-like II"/>
    <property type="match status" value="1"/>
</dbReference>
<dbReference type="Gene3D" id="3.40.190.10">
    <property type="entry name" value="Periplasmic binding protein-like II"/>
    <property type="match status" value="2"/>
</dbReference>
<evidence type="ECO:0000313" key="7">
    <source>
        <dbReference type="Proteomes" id="UP000184514"/>
    </source>
</evidence>
<reference evidence="6 7" key="1">
    <citation type="submission" date="2016-10" db="EMBL/GenBank/DDBJ databases">
        <title>Genome sequence of Planktotalea frisia SH6-1.</title>
        <authorList>
            <person name="Poehlein A."/>
            <person name="Bakenhus I."/>
            <person name="Voget S."/>
            <person name="Brinkhoff T."/>
            <person name="Simon M."/>
        </authorList>
    </citation>
    <scope>NUCLEOTIDE SEQUENCE [LARGE SCALE GENOMIC DNA]</scope>
    <source>
        <strain evidence="6 7">SH6-1</strain>
    </source>
</reference>
<dbReference type="Pfam" id="PF03466">
    <property type="entry name" value="LysR_substrate"/>
    <property type="match status" value="1"/>
</dbReference>
<dbReference type="GO" id="GO:0003700">
    <property type="term" value="F:DNA-binding transcription factor activity"/>
    <property type="evidence" value="ECO:0007669"/>
    <property type="project" value="InterPro"/>
</dbReference>
<dbReference type="PRINTS" id="PR00039">
    <property type="entry name" value="HTHLYSR"/>
</dbReference>
<sequence length="299" mass="33084">MVYRPSYTPSVQELRALVFCGDLGSVSRAAQELNLTQSAVSRSIRALEDRLGVKLFHRVRKRLLLSDAGRAMVHDSREILEALDRSAKMAMAFSEGGDVLRLAVLPTFAATWLIPRLPEFLKMHPDVSIDLASALHPVDFDRSPFDAAIQRAVMARSDTDVFPLLDESLIVVAAPSFIARGQTLSSEELLSYPLIQLTTRSELWNEWFSQTGTTPIKRFQGPQMQHFDMVLSAAEAGLGIALLPEIFAEQAIMSGSLHKVSLKTLSGPTPYALIRPRSREVNATMDAFEAWVHSAARHS</sequence>
<dbReference type="Gene3D" id="1.10.10.10">
    <property type="entry name" value="Winged helix-like DNA-binding domain superfamily/Winged helix DNA-binding domain"/>
    <property type="match status" value="1"/>
</dbReference>
<evidence type="ECO:0000256" key="2">
    <source>
        <dbReference type="ARBA" id="ARBA00023015"/>
    </source>
</evidence>
<evidence type="ECO:0000256" key="4">
    <source>
        <dbReference type="ARBA" id="ARBA00023163"/>
    </source>
</evidence>
<evidence type="ECO:0000313" key="6">
    <source>
        <dbReference type="EMBL" id="OJI92954.1"/>
    </source>
</evidence>
<dbReference type="EMBL" id="MLCB01000160">
    <property type="protein sequence ID" value="OJI92954.1"/>
    <property type="molecule type" value="Genomic_DNA"/>
</dbReference>
<comment type="caution">
    <text evidence="6">The sequence shown here is derived from an EMBL/GenBank/DDBJ whole genome shotgun (WGS) entry which is preliminary data.</text>
</comment>
<dbReference type="PROSITE" id="PS50931">
    <property type="entry name" value="HTH_LYSR"/>
    <property type="match status" value="1"/>
</dbReference>
<dbReference type="STRING" id="696762.PFRI_28480"/>
<keyword evidence="4" id="KW-0804">Transcription</keyword>
<dbReference type="InterPro" id="IPR005119">
    <property type="entry name" value="LysR_subst-bd"/>
</dbReference>
<accession>A0A1L9NUX0</accession>
<evidence type="ECO:0000256" key="3">
    <source>
        <dbReference type="ARBA" id="ARBA00023125"/>
    </source>
</evidence>
<dbReference type="FunFam" id="1.10.10.10:FF:000001">
    <property type="entry name" value="LysR family transcriptional regulator"/>
    <property type="match status" value="1"/>
</dbReference>
<dbReference type="InterPro" id="IPR036390">
    <property type="entry name" value="WH_DNA-bd_sf"/>
</dbReference>
<organism evidence="6 7">
    <name type="scientific">Planktotalea frisia</name>
    <dbReference type="NCBI Taxonomy" id="696762"/>
    <lineage>
        <taxon>Bacteria</taxon>
        <taxon>Pseudomonadati</taxon>
        <taxon>Pseudomonadota</taxon>
        <taxon>Alphaproteobacteria</taxon>
        <taxon>Rhodobacterales</taxon>
        <taxon>Paracoccaceae</taxon>
        <taxon>Planktotalea</taxon>
    </lineage>
</organism>
<keyword evidence="3" id="KW-0238">DNA-binding</keyword>
<keyword evidence="2" id="KW-0805">Transcription regulation</keyword>
<dbReference type="OrthoDB" id="5526340at2"/>
<keyword evidence="7" id="KW-1185">Reference proteome</keyword>
<comment type="similarity">
    <text evidence="1">Belongs to the LysR transcriptional regulatory family.</text>
</comment>
<dbReference type="RefSeq" id="WP_072631372.1">
    <property type="nucleotide sequence ID" value="NZ_MLCB01000160.1"/>
</dbReference>
<evidence type="ECO:0000259" key="5">
    <source>
        <dbReference type="PROSITE" id="PS50931"/>
    </source>
</evidence>
<evidence type="ECO:0000256" key="1">
    <source>
        <dbReference type="ARBA" id="ARBA00009437"/>
    </source>
</evidence>
<dbReference type="AlphaFoldDB" id="A0A1L9NUX0"/>
<feature type="domain" description="HTH lysR-type" evidence="5">
    <location>
        <begin position="22"/>
        <end position="66"/>
    </location>
</feature>
<dbReference type="InterPro" id="IPR000847">
    <property type="entry name" value="LysR_HTH_N"/>
</dbReference>
<dbReference type="InterPro" id="IPR036388">
    <property type="entry name" value="WH-like_DNA-bd_sf"/>
</dbReference>
<dbReference type="SUPFAM" id="SSF46785">
    <property type="entry name" value="Winged helix' DNA-binding domain"/>
    <property type="match status" value="1"/>
</dbReference>
<gene>
    <name evidence="6" type="primary">gcvA_2</name>
    <name evidence="6" type="ORF">PFRI_28480</name>
</gene>
<dbReference type="GO" id="GO:0043565">
    <property type="term" value="F:sequence-specific DNA binding"/>
    <property type="evidence" value="ECO:0007669"/>
    <property type="project" value="TreeGrafter"/>
</dbReference>
<dbReference type="Proteomes" id="UP000184514">
    <property type="component" value="Unassembled WGS sequence"/>
</dbReference>
<dbReference type="Pfam" id="PF00126">
    <property type="entry name" value="HTH_1"/>
    <property type="match status" value="1"/>
</dbReference>
<proteinExistence type="inferred from homology"/>
<name>A0A1L9NUX0_9RHOB</name>
<dbReference type="InterPro" id="IPR058163">
    <property type="entry name" value="LysR-type_TF_proteobact-type"/>
</dbReference>
<protein>
    <submittedName>
        <fullName evidence="6">Glycine cleavage system transcriptional activator</fullName>
    </submittedName>
</protein>
<dbReference type="PANTHER" id="PTHR30537:SF26">
    <property type="entry name" value="GLYCINE CLEAVAGE SYSTEM TRANSCRIPTIONAL ACTIVATOR"/>
    <property type="match status" value="1"/>
</dbReference>
<dbReference type="PANTHER" id="PTHR30537">
    <property type="entry name" value="HTH-TYPE TRANSCRIPTIONAL REGULATOR"/>
    <property type="match status" value="1"/>
</dbReference>